<evidence type="ECO:0000313" key="1">
    <source>
        <dbReference type="EMBL" id="KAK6497605.1"/>
    </source>
</evidence>
<proteinExistence type="predicted"/>
<accession>A0AAV9VY73</accession>
<reference evidence="1 2" key="1">
    <citation type="submission" date="2023-08" db="EMBL/GenBank/DDBJ databases">
        <authorList>
            <person name="Palmer J.M."/>
        </authorList>
    </citation>
    <scope>NUCLEOTIDE SEQUENCE [LARGE SCALE GENOMIC DNA]</scope>
    <source>
        <strain evidence="1 2">TWF481</strain>
    </source>
</reference>
<evidence type="ECO:0000313" key="2">
    <source>
        <dbReference type="Proteomes" id="UP001370758"/>
    </source>
</evidence>
<keyword evidence="2" id="KW-1185">Reference proteome</keyword>
<gene>
    <name evidence="1" type="ORF">TWF481_012011</name>
</gene>
<name>A0AAV9VY73_9PEZI</name>
<comment type="caution">
    <text evidence="1">The sequence shown here is derived from an EMBL/GenBank/DDBJ whole genome shotgun (WGS) entry which is preliminary data.</text>
</comment>
<sequence>MEPLIRSLKQIKAQIDDIRALSQEVSHEVQTITDGPMHRFLTTIDNATTALENGKDSRKTETLNLGQVAKVHLVQAALLSHGKLSIVGDVAEFYVNISKLYIKPGINRMDGLTSISPSEYNDQVSEFSRWCSGSTEEIEGSSRKQTKIMIDRMKSGLQEIARDILGVDADDSD</sequence>
<dbReference type="EMBL" id="JAVHJL010000009">
    <property type="protein sequence ID" value="KAK6497605.1"/>
    <property type="molecule type" value="Genomic_DNA"/>
</dbReference>
<dbReference type="Proteomes" id="UP001370758">
    <property type="component" value="Unassembled WGS sequence"/>
</dbReference>
<organism evidence="1 2">
    <name type="scientific">Arthrobotrys musiformis</name>
    <dbReference type="NCBI Taxonomy" id="47236"/>
    <lineage>
        <taxon>Eukaryota</taxon>
        <taxon>Fungi</taxon>
        <taxon>Dikarya</taxon>
        <taxon>Ascomycota</taxon>
        <taxon>Pezizomycotina</taxon>
        <taxon>Orbiliomycetes</taxon>
        <taxon>Orbiliales</taxon>
        <taxon>Orbiliaceae</taxon>
        <taxon>Arthrobotrys</taxon>
    </lineage>
</organism>
<protein>
    <submittedName>
        <fullName evidence="1">Uncharacterized protein</fullName>
    </submittedName>
</protein>
<dbReference type="AlphaFoldDB" id="A0AAV9VY73"/>